<dbReference type="RefSeq" id="WP_223102156.1">
    <property type="nucleotide sequence ID" value="NZ_CP061913.1"/>
</dbReference>
<gene>
    <name evidence="1" type="ORF">ACFFTR_23830</name>
</gene>
<sequence length="155" mass="16683">MTTTWRHLPPAARAIANAAVAAVEAARSKDAEAYDEAVEKLAALDSEQTGRVLGAVVRTLLEERHPDGLDGDDIRAALEHAVRAAATWRDVDPQVMVVLLVGALGIHETDEEAPLPPRALAEHAPLLIDDLLAERSFAALLTRAFAEIERAEIND</sequence>
<organism evidence="1 2">
    <name type="scientific">Dactylosporangium vinaceum</name>
    <dbReference type="NCBI Taxonomy" id="53362"/>
    <lineage>
        <taxon>Bacteria</taxon>
        <taxon>Bacillati</taxon>
        <taxon>Actinomycetota</taxon>
        <taxon>Actinomycetes</taxon>
        <taxon>Micromonosporales</taxon>
        <taxon>Micromonosporaceae</taxon>
        <taxon>Dactylosporangium</taxon>
    </lineage>
</organism>
<name>A0ABV5MB92_9ACTN</name>
<keyword evidence="2" id="KW-1185">Reference proteome</keyword>
<protein>
    <submittedName>
        <fullName evidence="1">Uncharacterized protein</fullName>
    </submittedName>
</protein>
<reference evidence="1 2" key="1">
    <citation type="submission" date="2024-09" db="EMBL/GenBank/DDBJ databases">
        <authorList>
            <person name="Sun Q."/>
            <person name="Mori K."/>
        </authorList>
    </citation>
    <scope>NUCLEOTIDE SEQUENCE [LARGE SCALE GENOMIC DNA]</scope>
    <source>
        <strain evidence="1 2">JCM 3307</strain>
    </source>
</reference>
<dbReference type="EMBL" id="JBHMCA010000046">
    <property type="protein sequence ID" value="MFB9446125.1"/>
    <property type="molecule type" value="Genomic_DNA"/>
</dbReference>
<accession>A0ABV5MB92</accession>
<evidence type="ECO:0000313" key="1">
    <source>
        <dbReference type="EMBL" id="MFB9446125.1"/>
    </source>
</evidence>
<proteinExistence type="predicted"/>
<evidence type="ECO:0000313" key="2">
    <source>
        <dbReference type="Proteomes" id="UP001589608"/>
    </source>
</evidence>
<comment type="caution">
    <text evidence="1">The sequence shown here is derived from an EMBL/GenBank/DDBJ whole genome shotgun (WGS) entry which is preliminary data.</text>
</comment>
<dbReference type="Proteomes" id="UP001589608">
    <property type="component" value="Unassembled WGS sequence"/>
</dbReference>